<keyword evidence="1" id="KW-0732">Signal</keyword>
<name>I2GKE5_9BACT</name>
<evidence type="ECO:0000313" key="4">
    <source>
        <dbReference type="EMBL" id="CCH54370.1"/>
    </source>
</evidence>
<dbReference type="Gene3D" id="3.40.50.1980">
    <property type="entry name" value="Nitrogenase molybdenum iron protein domain"/>
    <property type="match status" value="2"/>
</dbReference>
<keyword evidence="5" id="KW-1185">Reference proteome</keyword>
<dbReference type="OrthoDB" id="9816357at2"/>
<organism evidence="4 5">
    <name type="scientific">Fibrisoma limi BUZ 3</name>
    <dbReference type="NCBI Taxonomy" id="1185876"/>
    <lineage>
        <taxon>Bacteria</taxon>
        <taxon>Pseudomonadati</taxon>
        <taxon>Bacteroidota</taxon>
        <taxon>Cytophagia</taxon>
        <taxon>Cytophagales</taxon>
        <taxon>Spirosomataceae</taxon>
        <taxon>Fibrisoma</taxon>
    </lineage>
</organism>
<dbReference type="InterPro" id="IPR054828">
    <property type="entry name" value="Vit_B12_bind_prot"/>
</dbReference>
<dbReference type="PANTHER" id="PTHR30535">
    <property type="entry name" value="VITAMIN B12-BINDING PROTEIN"/>
    <property type="match status" value="1"/>
</dbReference>
<evidence type="ECO:0000256" key="2">
    <source>
        <dbReference type="SAM" id="MobiDB-lite"/>
    </source>
</evidence>
<dbReference type="Proteomes" id="UP000009309">
    <property type="component" value="Unassembled WGS sequence"/>
</dbReference>
<dbReference type="InterPro" id="IPR050902">
    <property type="entry name" value="ABC_Transporter_SBP"/>
</dbReference>
<comment type="caution">
    <text evidence="4">The sequence shown here is derived from an EMBL/GenBank/DDBJ whole genome shotgun (WGS) entry which is preliminary data.</text>
</comment>
<gene>
    <name evidence="4" type="ORF">BN8_03532</name>
</gene>
<dbReference type="Pfam" id="PF01497">
    <property type="entry name" value="Peripla_BP_2"/>
    <property type="match status" value="1"/>
</dbReference>
<dbReference type="STRING" id="1185876.BN8_03532"/>
<dbReference type="PROSITE" id="PS50983">
    <property type="entry name" value="FE_B12_PBP"/>
    <property type="match status" value="1"/>
</dbReference>
<dbReference type="InterPro" id="IPR002491">
    <property type="entry name" value="ABC_transptr_periplasmic_BD"/>
</dbReference>
<feature type="domain" description="Fe/B12 periplasmic-binding" evidence="3">
    <location>
        <begin position="5"/>
        <end position="267"/>
    </location>
</feature>
<reference evidence="4 5" key="1">
    <citation type="journal article" date="2012" name="J. Bacteriol.">
        <title>Genome Sequence of the Filamentous Bacterium Fibrisoma limi BUZ 3T.</title>
        <authorList>
            <person name="Filippini M."/>
            <person name="Qi W."/>
            <person name="Jaenicke S."/>
            <person name="Goesmann A."/>
            <person name="Smits T.H."/>
            <person name="Bagheri H.C."/>
        </authorList>
    </citation>
    <scope>NUCLEOTIDE SEQUENCE [LARGE SCALE GENOMIC DNA]</scope>
    <source>
        <strain evidence="5">BUZ 3T</strain>
    </source>
</reference>
<evidence type="ECO:0000256" key="1">
    <source>
        <dbReference type="ARBA" id="ARBA00022729"/>
    </source>
</evidence>
<evidence type="ECO:0000313" key="5">
    <source>
        <dbReference type="Proteomes" id="UP000009309"/>
    </source>
</evidence>
<dbReference type="RefSeq" id="WP_009282950.1">
    <property type="nucleotide sequence ID" value="NZ_CAIT01000006.1"/>
</dbReference>
<dbReference type="PANTHER" id="PTHR30535:SF35">
    <property type="entry name" value="PERIPLASMIC BINDING PROTEIN"/>
    <property type="match status" value="1"/>
</dbReference>
<dbReference type="eggNOG" id="COG0614">
    <property type="taxonomic scope" value="Bacteria"/>
</dbReference>
<dbReference type="NCBIfam" id="NF038402">
    <property type="entry name" value="TroA_like"/>
    <property type="match status" value="1"/>
</dbReference>
<dbReference type="SUPFAM" id="SSF53807">
    <property type="entry name" value="Helical backbone' metal receptor"/>
    <property type="match status" value="1"/>
</dbReference>
<protein>
    <submittedName>
        <fullName evidence="4">Periplasmic binding protein</fullName>
    </submittedName>
</protein>
<dbReference type="AlphaFoldDB" id="I2GKE5"/>
<proteinExistence type="predicted"/>
<dbReference type="EMBL" id="CAIT01000006">
    <property type="protein sequence ID" value="CCH54370.1"/>
    <property type="molecule type" value="Genomic_DNA"/>
</dbReference>
<sequence>MLPQRIISVVPSQTELLFDLGLDEDIVGITKFCIHPVDKVKDKPIVGGTKTLHIERIHELQPDLIIANKEENTREQIEELQRHYSVHITDMSTLADALTMIREVGRLVGRELEADRMAQQIAASFGKIAPQPPERGEKPEMPGSAPPSGGWGVSVAYFIWRKPYMVAGCDTFINAMLEAAGFQNAFDNLSRYPAISETDLQAARPDCIFLSSEPYPFKDKHIAELQAICPSAQVMLVDGELFSWYGSRLLQTADYLESLRQNIRLASH</sequence>
<accession>I2GKE5</accession>
<feature type="region of interest" description="Disordered" evidence="2">
    <location>
        <begin position="128"/>
        <end position="148"/>
    </location>
</feature>
<evidence type="ECO:0000259" key="3">
    <source>
        <dbReference type="PROSITE" id="PS50983"/>
    </source>
</evidence>